<protein>
    <submittedName>
        <fullName evidence="2">Uncharacterized protein</fullName>
    </submittedName>
</protein>
<gene>
    <name evidence="2" type="ORF">LAESUDRAFT_728188</name>
</gene>
<feature type="compositionally biased region" description="Polar residues" evidence="1">
    <location>
        <begin position="1"/>
        <end position="10"/>
    </location>
</feature>
<keyword evidence="3" id="KW-1185">Reference proteome</keyword>
<organism evidence="2 3">
    <name type="scientific">Laetiporus sulphureus 93-53</name>
    <dbReference type="NCBI Taxonomy" id="1314785"/>
    <lineage>
        <taxon>Eukaryota</taxon>
        <taxon>Fungi</taxon>
        <taxon>Dikarya</taxon>
        <taxon>Basidiomycota</taxon>
        <taxon>Agaricomycotina</taxon>
        <taxon>Agaricomycetes</taxon>
        <taxon>Polyporales</taxon>
        <taxon>Laetiporus</taxon>
    </lineage>
</organism>
<dbReference type="GeneID" id="63826413"/>
<accession>A0A165D8V0</accession>
<evidence type="ECO:0000256" key="1">
    <source>
        <dbReference type="SAM" id="MobiDB-lite"/>
    </source>
</evidence>
<dbReference type="AlphaFoldDB" id="A0A165D8V0"/>
<evidence type="ECO:0000313" key="2">
    <source>
        <dbReference type="EMBL" id="KZT04355.1"/>
    </source>
</evidence>
<dbReference type="EMBL" id="KV427637">
    <property type="protein sequence ID" value="KZT04355.1"/>
    <property type="molecule type" value="Genomic_DNA"/>
</dbReference>
<proteinExistence type="predicted"/>
<evidence type="ECO:0000313" key="3">
    <source>
        <dbReference type="Proteomes" id="UP000076871"/>
    </source>
</evidence>
<dbReference type="RefSeq" id="XP_040762095.1">
    <property type="nucleotide sequence ID" value="XM_040909384.1"/>
</dbReference>
<feature type="region of interest" description="Disordered" evidence="1">
    <location>
        <begin position="1"/>
        <end position="38"/>
    </location>
</feature>
<dbReference type="Proteomes" id="UP000076871">
    <property type="component" value="Unassembled WGS sequence"/>
</dbReference>
<sequence length="229" mass="24452">VDSSYKQQKQAKVGKASVRAQKMTGRQDKPLPSLPSEAIPEVVIEVEGDNTVFDNGESTYWVKTGGPLLGAFQSSVNGTPTASTAGSTTSLLLEQHKTVLAYEWTSALTPGLLDKRMRTVSLVSHMSSSVHNLGLVVSADDRSATEGDGTESSVFLSEMNIHCNVETVSDAKDGSEAPTCEPLEIVCCAQEDKRRCLSYSYRRKGGFGTPFGYHMLAGATIDVQAAVDA</sequence>
<dbReference type="InParanoid" id="A0A165D8V0"/>
<reference evidence="2 3" key="1">
    <citation type="journal article" date="2016" name="Mol. Biol. Evol.">
        <title>Comparative Genomics of Early-Diverging Mushroom-Forming Fungi Provides Insights into the Origins of Lignocellulose Decay Capabilities.</title>
        <authorList>
            <person name="Nagy L.G."/>
            <person name="Riley R."/>
            <person name="Tritt A."/>
            <person name="Adam C."/>
            <person name="Daum C."/>
            <person name="Floudas D."/>
            <person name="Sun H."/>
            <person name="Yadav J.S."/>
            <person name="Pangilinan J."/>
            <person name="Larsson K.H."/>
            <person name="Matsuura K."/>
            <person name="Barry K."/>
            <person name="Labutti K."/>
            <person name="Kuo R."/>
            <person name="Ohm R.A."/>
            <person name="Bhattacharya S.S."/>
            <person name="Shirouzu T."/>
            <person name="Yoshinaga Y."/>
            <person name="Martin F.M."/>
            <person name="Grigoriev I.V."/>
            <person name="Hibbett D.S."/>
        </authorList>
    </citation>
    <scope>NUCLEOTIDE SEQUENCE [LARGE SCALE GENOMIC DNA]</scope>
    <source>
        <strain evidence="2 3">93-53</strain>
    </source>
</reference>
<feature type="non-terminal residue" evidence="2">
    <location>
        <position position="1"/>
    </location>
</feature>
<name>A0A165D8V0_9APHY</name>